<feature type="chain" id="PRO_5040505327" evidence="1">
    <location>
        <begin position="20"/>
        <end position="156"/>
    </location>
</feature>
<dbReference type="EMBL" id="MU032347">
    <property type="protein sequence ID" value="KAF3765270.1"/>
    <property type="molecule type" value="Genomic_DNA"/>
</dbReference>
<keyword evidence="3" id="KW-1185">Reference proteome</keyword>
<evidence type="ECO:0000313" key="3">
    <source>
        <dbReference type="Proteomes" id="UP000803844"/>
    </source>
</evidence>
<evidence type="ECO:0000313" key="2">
    <source>
        <dbReference type="EMBL" id="KAF3765270.1"/>
    </source>
</evidence>
<sequence length="156" mass="16868">MQFAKYLAFAIAMAAPGLALPVDERAIAPTELAERSYLIVAADEEPSTVEKRSYLIVSADEEPATVERRAQAGDTLIAADGTKYSLVAETEKARRDVDERSYLIVAADEEPATAEKRSYLIVSADEEPATLERRAKAGDTLIAADGTKYSLVAETK</sequence>
<dbReference type="GeneID" id="63840406"/>
<proteinExistence type="predicted"/>
<keyword evidence="1" id="KW-0732">Signal</keyword>
<dbReference type="AlphaFoldDB" id="A0A9P4Y331"/>
<dbReference type="RefSeq" id="XP_040776231.1">
    <property type="nucleotide sequence ID" value="XM_040923277.1"/>
</dbReference>
<comment type="caution">
    <text evidence="2">The sequence shown here is derived from an EMBL/GenBank/DDBJ whole genome shotgun (WGS) entry which is preliminary data.</text>
</comment>
<feature type="signal peptide" evidence="1">
    <location>
        <begin position="1"/>
        <end position="19"/>
    </location>
</feature>
<reference evidence="2" key="1">
    <citation type="journal article" date="2020" name="Phytopathology">
        <title>Genome sequence of the chestnut blight fungus Cryphonectria parasitica EP155: A fundamental resource for an archetypical invasive plant pathogen.</title>
        <authorList>
            <person name="Crouch J.A."/>
            <person name="Dawe A."/>
            <person name="Aerts A."/>
            <person name="Barry K."/>
            <person name="Churchill A.C.L."/>
            <person name="Grimwood J."/>
            <person name="Hillman B."/>
            <person name="Milgroom M.G."/>
            <person name="Pangilinan J."/>
            <person name="Smith M."/>
            <person name="Salamov A."/>
            <person name="Schmutz J."/>
            <person name="Yadav J."/>
            <person name="Grigoriev I.V."/>
            <person name="Nuss D."/>
        </authorList>
    </citation>
    <scope>NUCLEOTIDE SEQUENCE</scope>
    <source>
        <strain evidence="2">EP155</strain>
    </source>
</reference>
<organism evidence="2 3">
    <name type="scientific">Cryphonectria parasitica (strain ATCC 38755 / EP155)</name>
    <dbReference type="NCBI Taxonomy" id="660469"/>
    <lineage>
        <taxon>Eukaryota</taxon>
        <taxon>Fungi</taxon>
        <taxon>Dikarya</taxon>
        <taxon>Ascomycota</taxon>
        <taxon>Pezizomycotina</taxon>
        <taxon>Sordariomycetes</taxon>
        <taxon>Sordariomycetidae</taxon>
        <taxon>Diaporthales</taxon>
        <taxon>Cryphonectriaceae</taxon>
        <taxon>Cryphonectria-Endothia species complex</taxon>
        <taxon>Cryphonectria</taxon>
    </lineage>
</organism>
<name>A0A9P4Y331_CRYP1</name>
<accession>A0A9P4Y331</accession>
<dbReference type="Proteomes" id="UP000803844">
    <property type="component" value="Unassembled WGS sequence"/>
</dbReference>
<evidence type="ECO:0000256" key="1">
    <source>
        <dbReference type="SAM" id="SignalP"/>
    </source>
</evidence>
<protein>
    <submittedName>
        <fullName evidence="2">Uncharacterized protein</fullName>
    </submittedName>
</protein>
<gene>
    <name evidence="2" type="ORF">M406DRAFT_355847</name>
</gene>